<reference evidence="1 2" key="1">
    <citation type="journal article" date="2018" name="J. Microbiol.">
        <title>Salicibibacter kimchii gen. nov., sp. nov., a moderately halophilic and alkalitolerant bacterium in the family Bacillaceae, isolated from kimchi.</title>
        <authorList>
            <person name="Jang J.Y."/>
            <person name="Oh Y.J."/>
            <person name="Lim S.K."/>
            <person name="Park H.K."/>
            <person name="Lee C."/>
            <person name="Kim J.Y."/>
            <person name="Lee M.A."/>
            <person name="Choi H.J."/>
        </authorList>
    </citation>
    <scope>NUCLEOTIDE SEQUENCE [LARGE SCALE GENOMIC DNA]</scope>
    <source>
        <strain evidence="1 2">NKC1-1</strain>
    </source>
</reference>
<sequence>MQVYGWVEDNETAIMRHVVEFKGLFPEQKITTNVIRDWCGAIVSSRKVQRVLAKNFNRVNHGKVSYYI</sequence>
<protein>
    <submittedName>
        <fullName evidence="1">Uncharacterized protein</fullName>
    </submittedName>
</protein>
<accession>A0A345BZI9</accession>
<evidence type="ECO:0000313" key="1">
    <source>
        <dbReference type="EMBL" id="AXF56370.1"/>
    </source>
</evidence>
<dbReference type="KEGG" id="rue:DT065_10295"/>
<gene>
    <name evidence="1" type="ORF">DT065_10295</name>
</gene>
<evidence type="ECO:0000313" key="2">
    <source>
        <dbReference type="Proteomes" id="UP000252100"/>
    </source>
</evidence>
<dbReference type="EMBL" id="CP031092">
    <property type="protein sequence ID" value="AXF56370.1"/>
    <property type="molecule type" value="Genomic_DNA"/>
</dbReference>
<dbReference type="OrthoDB" id="2164794at2"/>
<dbReference type="AlphaFoldDB" id="A0A345BZI9"/>
<proteinExistence type="predicted"/>
<name>A0A345BZI9_9BACI</name>
<dbReference type="RefSeq" id="WP_114373096.1">
    <property type="nucleotide sequence ID" value="NZ_CP031092.1"/>
</dbReference>
<dbReference type="Proteomes" id="UP000252100">
    <property type="component" value="Chromosome"/>
</dbReference>
<keyword evidence="2" id="KW-1185">Reference proteome</keyword>
<organism evidence="1 2">
    <name type="scientific">Salicibibacter kimchii</name>
    <dbReference type="NCBI Taxonomy" id="2099786"/>
    <lineage>
        <taxon>Bacteria</taxon>
        <taxon>Bacillati</taxon>
        <taxon>Bacillota</taxon>
        <taxon>Bacilli</taxon>
        <taxon>Bacillales</taxon>
        <taxon>Bacillaceae</taxon>
        <taxon>Salicibibacter</taxon>
    </lineage>
</organism>